<protein>
    <recommendedName>
        <fullName evidence="5">Barstar (barnase inhibitor) domain-containing protein</fullName>
    </recommendedName>
</protein>
<evidence type="ECO:0008006" key="5">
    <source>
        <dbReference type="Google" id="ProtNLM"/>
    </source>
</evidence>
<evidence type="ECO:0000313" key="1">
    <source>
        <dbReference type="EMBL" id="MDP9904520.1"/>
    </source>
</evidence>
<reference evidence="1 3" key="1">
    <citation type="submission" date="2023-07" db="EMBL/GenBank/DDBJ databases">
        <title>Sorghum-associated microbial communities from plants grown in Nebraska, USA.</title>
        <authorList>
            <person name="Schachtman D."/>
        </authorList>
    </citation>
    <scope>NUCLEOTIDE SEQUENCE</scope>
    <source>
        <strain evidence="1">DS1006</strain>
        <strain evidence="2 3">DS1016</strain>
    </source>
</reference>
<organism evidence="1 4">
    <name type="scientific">Arthrobacter bambusae</name>
    <dbReference type="NCBI Taxonomy" id="1338426"/>
    <lineage>
        <taxon>Bacteria</taxon>
        <taxon>Bacillati</taxon>
        <taxon>Actinomycetota</taxon>
        <taxon>Actinomycetes</taxon>
        <taxon>Micrococcales</taxon>
        <taxon>Micrococcaceae</taxon>
        <taxon>Arthrobacter</taxon>
    </lineage>
</organism>
<dbReference type="EMBL" id="JAUSRG010000003">
    <property type="protein sequence ID" value="MDP9904520.1"/>
    <property type="molecule type" value="Genomic_DNA"/>
</dbReference>
<gene>
    <name evidence="1" type="ORF">J2S90_001475</name>
    <name evidence="2" type="ORF">J2S93_002478</name>
</gene>
<accession>A0AAW8D9V9</accession>
<evidence type="ECO:0000313" key="3">
    <source>
        <dbReference type="Proteomes" id="UP001230951"/>
    </source>
</evidence>
<dbReference type="Proteomes" id="UP001230951">
    <property type="component" value="Unassembled WGS sequence"/>
</dbReference>
<proteinExistence type="predicted"/>
<dbReference type="RefSeq" id="WP_306960261.1">
    <property type="nucleotide sequence ID" value="NZ_JAUSRG010000003.1"/>
</dbReference>
<evidence type="ECO:0000313" key="2">
    <source>
        <dbReference type="EMBL" id="MDQ0181051.1"/>
    </source>
</evidence>
<sequence length="125" mass="13873">MSAIDLSQPFTIHLGVDEPLFERFEDDALLRGMMIFRLDLTDLTDDSALADYLAQEFMYPFKTAGLDAAVSLISDLEWFGNTNGYLVIARGLTNPSAVGDSFVSILPNITDRWRTGGGNPVRCRH</sequence>
<dbReference type="EMBL" id="JAUSTF010000004">
    <property type="protein sequence ID" value="MDQ0181051.1"/>
    <property type="molecule type" value="Genomic_DNA"/>
</dbReference>
<name>A0AAW8D9V9_9MICC</name>
<dbReference type="AlphaFoldDB" id="A0AAW8D9V9"/>
<evidence type="ECO:0000313" key="4">
    <source>
        <dbReference type="Proteomes" id="UP001242995"/>
    </source>
</evidence>
<dbReference type="Proteomes" id="UP001242995">
    <property type="component" value="Unassembled WGS sequence"/>
</dbReference>
<comment type="caution">
    <text evidence="1">The sequence shown here is derived from an EMBL/GenBank/DDBJ whole genome shotgun (WGS) entry which is preliminary data.</text>
</comment>
<keyword evidence="3" id="KW-1185">Reference proteome</keyword>